<evidence type="ECO:0000256" key="19">
    <source>
        <dbReference type="ARBA" id="ARBA00047583"/>
    </source>
</evidence>
<keyword evidence="11" id="KW-0949">S-adenosyl-L-methionine</keyword>
<evidence type="ECO:0000256" key="12">
    <source>
        <dbReference type="ARBA" id="ARBA00022853"/>
    </source>
</evidence>
<dbReference type="InterPro" id="IPR036736">
    <property type="entry name" value="ACP-like_sf"/>
</dbReference>
<proteinExistence type="inferred from homology"/>
<accession>A0A0U1LX85</accession>
<feature type="compositionally biased region" description="Basic and acidic residues" evidence="22">
    <location>
        <begin position="1755"/>
        <end position="1786"/>
    </location>
</feature>
<name>A0A0U1LX85_TALIS</name>
<dbReference type="SUPFAM" id="SSF82199">
    <property type="entry name" value="SET domain"/>
    <property type="match status" value="1"/>
</dbReference>
<dbReference type="SMART" id="SM01291">
    <property type="entry name" value="N-SET"/>
    <property type="match status" value="1"/>
</dbReference>
<reference evidence="26 27" key="1">
    <citation type="submission" date="2015-04" db="EMBL/GenBank/DDBJ databases">
        <authorList>
            <person name="Syromyatnikov M.Y."/>
            <person name="Popov V.N."/>
        </authorList>
    </citation>
    <scope>NUCLEOTIDE SEQUENCE [LARGE SCALE GENOMIC DNA]</scope>
    <source>
        <strain evidence="26">WF-38-12</strain>
    </source>
</reference>
<keyword evidence="10 26" id="KW-0808">Transferase</keyword>
<feature type="compositionally biased region" description="Basic and acidic residues" evidence="22">
    <location>
        <begin position="1381"/>
        <end position="1390"/>
    </location>
</feature>
<evidence type="ECO:0000256" key="6">
    <source>
        <dbReference type="ARBA" id="ARBA00022450"/>
    </source>
</evidence>
<dbReference type="Pfam" id="PF00550">
    <property type="entry name" value="PP-binding"/>
    <property type="match status" value="1"/>
</dbReference>
<dbReference type="InterPro" id="IPR024657">
    <property type="entry name" value="COMPASS_Set1_N-SET"/>
</dbReference>
<dbReference type="Pfam" id="PF00755">
    <property type="entry name" value="Carn_acyltransf"/>
    <property type="match status" value="1"/>
</dbReference>
<keyword evidence="6" id="KW-0596">Phosphopantetheine</keyword>
<dbReference type="InterPro" id="IPR000542">
    <property type="entry name" value="Carn_acyl_trans"/>
</dbReference>
<dbReference type="SUPFAM" id="SSF52777">
    <property type="entry name" value="CoA-dependent acyltransferases"/>
    <property type="match status" value="2"/>
</dbReference>
<dbReference type="Gene3D" id="3.30.70.330">
    <property type="match status" value="1"/>
</dbReference>
<dbReference type="GO" id="GO:0032259">
    <property type="term" value="P:methylation"/>
    <property type="evidence" value="ECO:0007669"/>
    <property type="project" value="UniProtKB-KW"/>
</dbReference>
<comment type="function">
    <text evidence="16">Catalytic component of the COMPASS (Set1C) complex that specifically mono-, di- and trimethylates histone H3 to form H3K4me1/2/3. Binds RNAs which might negatively affect its histone methyltransferase activity. COMPASS recognizes ubiquitinated H2B on one face of the nucleosome which stimulates the methylation of H3 on the opposing face.</text>
</comment>
<keyword evidence="13" id="KW-0539">Nucleus</keyword>
<evidence type="ECO:0000259" key="24">
    <source>
        <dbReference type="PROSITE" id="PS50280"/>
    </source>
</evidence>
<dbReference type="Pfam" id="PF00501">
    <property type="entry name" value="AMP-binding"/>
    <property type="match status" value="1"/>
</dbReference>
<dbReference type="GO" id="GO:0140999">
    <property type="term" value="F:histone H3K4 trimethyltransferase activity"/>
    <property type="evidence" value="ECO:0007669"/>
    <property type="project" value="UniProtKB-EC"/>
</dbReference>
<comment type="catalytic activity">
    <reaction evidence="19">
        <text>N(6)-methyl-L-lysyl(4)-[histone H3] + S-adenosyl-L-methionine = N(6),N(6)-dimethyl-L-lysyl(4)-[histone H3] + S-adenosyl-L-homocysteine + H(+)</text>
        <dbReference type="Rhea" id="RHEA:60268"/>
        <dbReference type="Rhea" id="RHEA-COMP:15540"/>
        <dbReference type="Rhea" id="RHEA-COMP:15543"/>
        <dbReference type="ChEBI" id="CHEBI:15378"/>
        <dbReference type="ChEBI" id="CHEBI:57856"/>
        <dbReference type="ChEBI" id="CHEBI:59789"/>
        <dbReference type="ChEBI" id="CHEBI:61929"/>
        <dbReference type="ChEBI" id="CHEBI:61976"/>
    </reaction>
</comment>
<dbReference type="Gene3D" id="3.30.559.70">
    <property type="entry name" value="Choline/Carnitine o-acyltransferase, domain 2"/>
    <property type="match status" value="1"/>
</dbReference>
<evidence type="ECO:0000256" key="7">
    <source>
        <dbReference type="ARBA" id="ARBA00022454"/>
    </source>
</evidence>
<feature type="domain" description="Carrier" evidence="23">
    <location>
        <begin position="562"/>
        <end position="644"/>
    </location>
</feature>
<feature type="domain" description="SET" evidence="24">
    <location>
        <begin position="2274"/>
        <end position="2391"/>
    </location>
</feature>
<evidence type="ECO:0000256" key="1">
    <source>
        <dbReference type="ARBA" id="ARBA00004123"/>
    </source>
</evidence>
<keyword evidence="8" id="KW-0597">Phosphoprotein</keyword>
<sequence length="2416" mass="270518">MKTTHIDPTRELLPHIVDYKATVNPDDTYAEFPISELTYDEGYRRVTYRDLANVINGLAWWLQENFGTVPDKSVAEVIPYLGPNDLRYYALILAAVKAGYCILLESPRNSLSAHQAIFEHLTCKRILSPSPPSPLVQAVVDAVNLPLFEIPSIDELLSVTHQHFSYNKTYDEAVNDRLAVVHTSGSTGVPKPIVWTHESASNHIRMSLLEAPSDYQTQDDLIRGKRLYVTFPPFHAACAAYHLFNAIPLGTILIIPISGAIPSAAGLVSSLKQTTADIAMIVPSIVLELGQNTELLDFCASHLDLLFYCGGDLPQAIGDTIVSKIRLLNQYGATELGLVNQLRSSEEDPHDWKYIHLNPSLSFEFRPFTDADYDLFVVRTPEKEKYHITFTEFPDIQEYRTRDLWVKHPTKKNLWKWQARADDIIVFLNGEKTNPISMEQHIVAANSQVSSALVVGAQRFQASLLIEPVLIDGLILDPQKRAHLIESVWPSIEQANQECPSHARIAKTHILFTTPEKPMIRTPKGTIQRAATVRLYETEINDLYTSIENVNMPFNTDDADVHPELAFNQALLKKFLRDTIISATSWTDGFSESDNFISMGMDSLQSITIVRRLRHGLSRPSLSLNDLYMNPTVAELVTFLQKESPALPKYSRPIDLPLPNLNETLDAYLAAATPHLTAEESQRTTDAVQDFRSKSGPELLNRIMSIHTKTEGHNWQHNLHVNGIYLRCRDPIHPYGTFYGVHPTTITSHSQAERAAIIASAAYQFKVNLENGEAEQPHINDDPLCMNSLHYLFNTSRQPQLDLDRVHKTMGHDYFIVLINGHIYKVLLVDDAKVPLSYSQLRASFEEILDRSSTSRESVAALTADDRQSWAQKRAKFRSIDPRNTTLIDTIEDAAFVVCLDDAVASTATERANQLILGPPSNRWSDKSLQFVVLQNGVSGFTCEHSMLDALSIVPLNSFIVQALKEHSEEYTRESDHNKVPNEESNAVAQELDFVTDSNILEHIAHIESSFRQTHTPVELDTVELDGIGKDFLRQYGIPPKAGYQVIIQLACLRQFGCQHPAWETVTLMPFYKGRLDWIQTASAEMIEFCQAVQNAGNDDDNATVELNKKHKTLLLRATRAHTKSLLRSARGKGFLAYLEAFYELLQESSGQPQSQELPTIFTDPTWDKMRVTSTRKIKTDAVEGLDVQEGGFLMPDPESALFHYEIGDDRGSVLVQATTGPSQGYWRVAIHTMSRSSAGFADFFPTAPSVLQSRRSREIPGDPRTSLPRLETPDSLVDTAATAAVAATSTAVKNDIDGTSIDGKNKDDSCAPISLGVNVGSTSNQSDAGLLDPDAPQSTPDVGFPAREYKIVIDEVLPAKNAKELSVTTLQLDTENGYDASDKKRDHANAPDTPQTEPVNSRTSTNFPKGCKMVYDPELDKKTPAKDKKRKPQYVDIAHADQASPSNDPRRSITNYTRGAANKPKAKLRNAPYSLRHWPFDLATSIGPEPPTQLVVTGFDPLTPVAPITALFASFGEVAHINNRTDPVTGRPLGICSIKFKDAASFQGRGPVLASTAARRAYYECKKEQRIGTRRVRVELDRDGLVSQRLVDKAIESWHKNNPSSLDMSIRDVSSKNNEPPPTAPKGPAARSSMRPAFNPPEGPKASIKTAPSSFIEETPILEQIKRDPYIFIAHCYVPVLSSTLPHLQKRLRTFDWKAVRCDKTGYYIIFENSRRGEEETMRCYKSCHMTPLFTYIMNMESQPYGNPNYERSPSPERLRAEQKAKAETDRVRKESELEASEEKRLRAANLDPSKEVLSIVVQELKTKLLEDVKLRIAAPFLYDYLHPDKHSAKREALGIRDPESSRPSSFNVAIHGAGHHPFGSSHIDVLALPRIRKTGRNDLTYLDERRRHLVRGREVRPLHHRLQHLHDTGDSDDDTQTPNSRDTDGAESPSSRMSFESGASDSEDEYGNYTVRTSSAEDDTTGYGITDSVEFGKSDEDLALQKLDLNSSVQSKKRKRLSKDLDALDARKRPKDDSQLFGVDDDILSDVHTVDDAAKGLVSPRSFDSDAFDDDKATFYSQDLTPGTFETDFIRPEVDFEVSYEEPRPTVDDDDSLVLDLDGWQASVKDDEDIDFLRIILSDSVPSEVGSLVAWAWKQREIKALNGHGETGPIRENLCVPGYFVPNITGSARTEGRKKIFESEKSKYLPHRIKVQKAREEREAMAQHDSQATSAEAAKNVNPKNVSNSTSRSTRVQNRRLAADINAQKQVLPPQGGDGDALRFNQLKKRKKPVRFARSAIHNWGLYAEENIAANDMIIEYVGEKVRQQVADMRERRYLKSGIGSSYLFRIDENAVIDATKRGGIARFINHSCTPNCTAKIIRVDGSKRIVIYALRDIHKDEELTYDYKFEREWDSDDRIPCLCGSTGCKGFLN</sequence>
<evidence type="ECO:0000256" key="13">
    <source>
        <dbReference type="ARBA" id="ARBA00023242"/>
    </source>
</evidence>
<dbReference type="PANTHER" id="PTHR45814:SF2">
    <property type="entry name" value="HISTONE-LYSINE N-METHYLTRANSFERASE SETD1"/>
    <property type="match status" value="1"/>
</dbReference>
<dbReference type="PROSITE" id="PS50280">
    <property type="entry name" value="SET"/>
    <property type="match status" value="1"/>
</dbReference>
<evidence type="ECO:0000313" key="27">
    <source>
        <dbReference type="Proteomes" id="UP000054383"/>
    </source>
</evidence>
<protein>
    <recommendedName>
        <fullName evidence="5">Histone-lysine N-methyltransferase, H3 lysine-4 specific</fullName>
        <ecNumber evidence="4">2.1.1.354</ecNumber>
    </recommendedName>
    <alternativeName>
        <fullName evidence="15">SET domain-containing protein 1</fullName>
    </alternativeName>
</protein>
<dbReference type="InterPro" id="IPR046341">
    <property type="entry name" value="SET_dom_sf"/>
</dbReference>
<keyword evidence="14" id="KW-0012">Acyltransferase</keyword>
<dbReference type="InterPro" id="IPR020845">
    <property type="entry name" value="AMP-binding_CS"/>
</dbReference>
<dbReference type="InterPro" id="IPR012677">
    <property type="entry name" value="Nucleotide-bd_a/b_plait_sf"/>
</dbReference>
<feature type="compositionally biased region" description="Polar residues" evidence="22">
    <location>
        <begin position="1444"/>
        <end position="1458"/>
    </location>
</feature>
<dbReference type="InterPro" id="IPR017111">
    <property type="entry name" value="Set1_fungi"/>
</dbReference>
<feature type="region of interest" description="Disordered" evidence="22">
    <location>
        <begin position="1746"/>
        <end position="1786"/>
    </location>
</feature>
<dbReference type="PANTHER" id="PTHR45814">
    <property type="entry name" value="HISTONE-LYSINE N-METHYLTRANSFERASE SETD1"/>
    <property type="match status" value="1"/>
</dbReference>
<evidence type="ECO:0000256" key="14">
    <source>
        <dbReference type="ARBA" id="ARBA00023315"/>
    </source>
</evidence>
<evidence type="ECO:0000259" key="25">
    <source>
        <dbReference type="PROSITE" id="PS50868"/>
    </source>
</evidence>
<dbReference type="PROSITE" id="PS50075">
    <property type="entry name" value="CARRIER"/>
    <property type="match status" value="1"/>
</dbReference>
<feature type="compositionally biased region" description="Polar residues" evidence="22">
    <location>
        <begin position="1934"/>
        <end position="1946"/>
    </location>
</feature>
<feature type="domain" description="Post-SET" evidence="25">
    <location>
        <begin position="2400"/>
        <end position="2416"/>
    </location>
</feature>
<dbReference type="PROSITE" id="PS00012">
    <property type="entry name" value="PHOSPHOPANTETHEINE"/>
    <property type="match status" value="1"/>
</dbReference>
<evidence type="ECO:0000256" key="2">
    <source>
        <dbReference type="ARBA" id="ARBA00004286"/>
    </source>
</evidence>
<dbReference type="Pfam" id="PF23562">
    <property type="entry name" value="AMP-binding_C_3"/>
    <property type="match status" value="1"/>
</dbReference>
<dbReference type="InterPro" id="IPR042099">
    <property type="entry name" value="ANL_N_sf"/>
</dbReference>
<keyword evidence="27" id="KW-1185">Reference proteome</keyword>
<gene>
    <name evidence="26" type="ORF">PISL3812_04916</name>
</gene>
<feature type="region of interest" description="Disordered" evidence="22">
    <location>
        <begin position="1253"/>
        <end position="1272"/>
    </location>
</feature>
<dbReference type="SUPFAM" id="SSF47336">
    <property type="entry name" value="ACP-like"/>
    <property type="match status" value="1"/>
</dbReference>
<feature type="region of interest" description="Disordered" evidence="22">
    <location>
        <begin position="2202"/>
        <end position="2238"/>
    </location>
</feature>
<dbReference type="InterPro" id="IPR035979">
    <property type="entry name" value="RBD_domain_sf"/>
</dbReference>
<evidence type="ECO:0000256" key="9">
    <source>
        <dbReference type="ARBA" id="ARBA00022603"/>
    </source>
</evidence>
<keyword evidence="7" id="KW-0158">Chromosome</keyword>
<dbReference type="PROSITE" id="PS50868">
    <property type="entry name" value="POST_SET"/>
    <property type="match status" value="1"/>
</dbReference>
<dbReference type="InterPro" id="IPR023213">
    <property type="entry name" value="CAT-like_dom_sf"/>
</dbReference>
<dbReference type="CDD" id="cd20072">
    <property type="entry name" value="SET_SET1"/>
    <property type="match status" value="1"/>
</dbReference>
<evidence type="ECO:0000313" key="26">
    <source>
        <dbReference type="EMBL" id="CRG87895.1"/>
    </source>
</evidence>
<evidence type="ECO:0000256" key="11">
    <source>
        <dbReference type="ARBA" id="ARBA00022691"/>
    </source>
</evidence>
<dbReference type="OrthoDB" id="308383at2759"/>
<dbReference type="PROSITE" id="PS00440">
    <property type="entry name" value="ACYLTRANSF_C_2"/>
    <property type="match status" value="1"/>
</dbReference>
<evidence type="ECO:0000256" key="18">
    <source>
        <dbReference type="ARBA" id="ARBA00047571"/>
    </source>
</evidence>
<dbReference type="SMART" id="SM00508">
    <property type="entry name" value="PostSET"/>
    <property type="match status" value="1"/>
</dbReference>
<dbReference type="EMBL" id="CVMT01000004">
    <property type="protein sequence ID" value="CRG87895.1"/>
    <property type="molecule type" value="Genomic_DNA"/>
</dbReference>
<feature type="region of interest" description="Disordered" evidence="22">
    <location>
        <begin position="1603"/>
        <end position="1651"/>
    </location>
</feature>
<evidence type="ECO:0000256" key="16">
    <source>
        <dbReference type="ARBA" id="ARBA00044492"/>
    </source>
</evidence>
<evidence type="ECO:0000256" key="15">
    <source>
        <dbReference type="ARBA" id="ARBA00030093"/>
    </source>
</evidence>
<dbReference type="Gene3D" id="3.40.50.12780">
    <property type="entry name" value="N-terminal domain of ligase-like"/>
    <property type="match status" value="1"/>
</dbReference>
<dbReference type="GO" id="GO:0005694">
    <property type="term" value="C:chromosome"/>
    <property type="evidence" value="ECO:0007669"/>
    <property type="project" value="UniProtKB-SubCell"/>
</dbReference>
<dbReference type="Gene3D" id="2.170.270.10">
    <property type="entry name" value="SET domain"/>
    <property type="match status" value="1"/>
</dbReference>
<dbReference type="InterPro" id="IPR024636">
    <property type="entry name" value="SET_assoc"/>
</dbReference>
<dbReference type="InterPro" id="IPR009081">
    <property type="entry name" value="PP-bd_ACP"/>
</dbReference>
<keyword evidence="12" id="KW-0156">Chromatin regulator</keyword>
<feature type="region of interest" description="Disordered" evidence="22">
    <location>
        <begin position="1325"/>
        <end position="1344"/>
    </location>
</feature>
<dbReference type="InterPro" id="IPR000873">
    <property type="entry name" value="AMP-dep_synth/lig_dom"/>
</dbReference>
<evidence type="ECO:0000256" key="20">
    <source>
        <dbReference type="ARBA" id="ARBA00049129"/>
    </source>
</evidence>
<dbReference type="SMART" id="SM00317">
    <property type="entry name" value="SET"/>
    <property type="match status" value="1"/>
</dbReference>
<feature type="compositionally biased region" description="Polar residues" evidence="22">
    <location>
        <begin position="1393"/>
        <end position="1408"/>
    </location>
</feature>
<evidence type="ECO:0000256" key="10">
    <source>
        <dbReference type="ARBA" id="ARBA00022679"/>
    </source>
</evidence>
<feature type="region of interest" description="Disordered" evidence="22">
    <location>
        <begin position="1900"/>
        <end position="1952"/>
    </location>
</feature>
<comment type="catalytic activity">
    <reaction evidence="18">
        <text>L-lysyl(4)-[histone H3] + 3 S-adenosyl-L-methionine = N(6),N(6),N(6)-trimethyl-L-lysyl(4)-[histone H3] + 3 S-adenosyl-L-homocysteine + 3 H(+)</text>
        <dbReference type="Rhea" id="RHEA:60260"/>
        <dbReference type="Rhea" id="RHEA-COMP:15537"/>
        <dbReference type="Rhea" id="RHEA-COMP:15547"/>
        <dbReference type="ChEBI" id="CHEBI:15378"/>
        <dbReference type="ChEBI" id="CHEBI:29969"/>
        <dbReference type="ChEBI" id="CHEBI:57856"/>
        <dbReference type="ChEBI" id="CHEBI:59789"/>
        <dbReference type="ChEBI" id="CHEBI:61961"/>
        <dbReference type="EC" id="2.1.1.354"/>
    </reaction>
</comment>
<comment type="subunit">
    <text evidence="17">Component of the Set1C/COMPASS complex.</text>
</comment>
<evidence type="ECO:0000259" key="23">
    <source>
        <dbReference type="PROSITE" id="PS50075"/>
    </source>
</evidence>
<feature type="active site" description="Proton acceptor" evidence="21">
    <location>
        <position position="945"/>
    </location>
</feature>
<dbReference type="Gene3D" id="1.10.1200.10">
    <property type="entry name" value="ACP-like"/>
    <property type="match status" value="1"/>
</dbReference>
<dbReference type="GO" id="GO:0016746">
    <property type="term" value="F:acyltransferase activity"/>
    <property type="evidence" value="ECO:0007669"/>
    <property type="project" value="UniProtKB-KW"/>
</dbReference>
<dbReference type="InterPro" id="IPR003616">
    <property type="entry name" value="Post-SET_dom"/>
</dbReference>
<evidence type="ECO:0000256" key="21">
    <source>
        <dbReference type="PIRSR" id="PIRSR600542-1"/>
    </source>
</evidence>
<dbReference type="InterPro" id="IPR044570">
    <property type="entry name" value="Set1-like"/>
</dbReference>
<dbReference type="Pfam" id="PF11767">
    <property type="entry name" value="SET_assoc"/>
    <property type="match status" value="1"/>
</dbReference>
<organism evidence="26 27">
    <name type="scientific">Talaromyces islandicus</name>
    <name type="common">Penicillium islandicum</name>
    <dbReference type="NCBI Taxonomy" id="28573"/>
    <lineage>
        <taxon>Eukaryota</taxon>
        <taxon>Fungi</taxon>
        <taxon>Dikarya</taxon>
        <taxon>Ascomycota</taxon>
        <taxon>Pezizomycotina</taxon>
        <taxon>Eurotiomycetes</taxon>
        <taxon>Eurotiomycetidae</taxon>
        <taxon>Eurotiales</taxon>
        <taxon>Trichocomaceae</taxon>
        <taxon>Talaromyces</taxon>
        <taxon>Talaromyces sect. Islandici</taxon>
    </lineage>
</organism>
<evidence type="ECO:0000256" key="3">
    <source>
        <dbReference type="ARBA" id="ARBA00005232"/>
    </source>
</evidence>
<comment type="catalytic activity">
    <reaction evidence="20">
        <text>N(6),N(6)-dimethyl-L-lysyl(4)-[histone H3] + S-adenosyl-L-methionine = N(6),N(6),N(6)-trimethyl-L-lysyl(4)-[histone H3] + S-adenosyl-L-homocysteine + H(+)</text>
        <dbReference type="Rhea" id="RHEA:60272"/>
        <dbReference type="Rhea" id="RHEA-COMP:15537"/>
        <dbReference type="Rhea" id="RHEA-COMP:15540"/>
        <dbReference type="ChEBI" id="CHEBI:15378"/>
        <dbReference type="ChEBI" id="CHEBI:57856"/>
        <dbReference type="ChEBI" id="CHEBI:59789"/>
        <dbReference type="ChEBI" id="CHEBI:61961"/>
        <dbReference type="ChEBI" id="CHEBI:61976"/>
    </reaction>
</comment>
<dbReference type="Pfam" id="PF11764">
    <property type="entry name" value="N-SET"/>
    <property type="match status" value="1"/>
</dbReference>
<evidence type="ECO:0000256" key="5">
    <source>
        <dbReference type="ARBA" id="ARBA00015839"/>
    </source>
</evidence>
<dbReference type="InterPro" id="IPR042231">
    <property type="entry name" value="Cho/carn_acyl_trans_2"/>
</dbReference>
<dbReference type="Proteomes" id="UP000054383">
    <property type="component" value="Unassembled WGS sequence"/>
</dbReference>
<evidence type="ECO:0000256" key="4">
    <source>
        <dbReference type="ARBA" id="ARBA00012182"/>
    </source>
</evidence>
<dbReference type="PROSITE" id="PS51572">
    <property type="entry name" value="SAM_MT43_1"/>
    <property type="match status" value="1"/>
</dbReference>
<dbReference type="InterPro" id="IPR006162">
    <property type="entry name" value="Ppantetheine_attach_site"/>
</dbReference>
<dbReference type="InterPro" id="IPR001214">
    <property type="entry name" value="SET_dom"/>
</dbReference>
<feature type="compositionally biased region" description="Polar residues" evidence="22">
    <location>
        <begin position="2224"/>
        <end position="2238"/>
    </location>
</feature>
<evidence type="ECO:0000256" key="8">
    <source>
        <dbReference type="ARBA" id="ARBA00022553"/>
    </source>
</evidence>
<dbReference type="InterPro" id="IPR039551">
    <property type="entry name" value="Cho/carn_acyl_trans"/>
</dbReference>
<dbReference type="PROSITE" id="PS00455">
    <property type="entry name" value="AMP_BINDING"/>
    <property type="match status" value="1"/>
</dbReference>
<dbReference type="SUPFAM" id="SSF56801">
    <property type="entry name" value="Acetyl-CoA synthetase-like"/>
    <property type="match status" value="1"/>
</dbReference>
<comment type="similarity">
    <text evidence="3">Belongs to the carnitine/choline acetyltransferase family.</text>
</comment>
<dbReference type="GO" id="GO:0003676">
    <property type="term" value="F:nucleic acid binding"/>
    <property type="evidence" value="ECO:0007669"/>
    <property type="project" value="InterPro"/>
</dbReference>
<evidence type="ECO:0000256" key="22">
    <source>
        <dbReference type="SAM" id="MobiDB-lite"/>
    </source>
</evidence>
<comment type="subcellular location">
    <subcellularLocation>
        <location evidence="2">Chromosome</location>
    </subcellularLocation>
    <subcellularLocation>
        <location evidence="1">Nucleus</location>
    </subcellularLocation>
</comment>
<dbReference type="Pfam" id="PF00856">
    <property type="entry name" value="SET"/>
    <property type="match status" value="1"/>
</dbReference>
<feature type="region of interest" description="Disordered" evidence="22">
    <location>
        <begin position="1377"/>
        <end position="1465"/>
    </location>
</feature>
<evidence type="ECO:0000256" key="17">
    <source>
        <dbReference type="ARBA" id="ARBA00044515"/>
    </source>
</evidence>
<dbReference type="Gene3D" id="3.30.559.10">
    <property type="entry name" value="Chloramphenicol acetyltransferase-like domain"/>
    <property type="match status" value="1"/>
</dbReference>
<dbReference type="SUPFAM" id="SSF54928">
    <property type="entry name" value="RNA-binding domain, RBD"/>
    <property type="match status" value="1"/>
</dbReference>
<keyword evidence="9 26" id="KW-0489">Methyltransferase</keyword>
<dbReference type="GO" id="GO:0048188">
    <property type="term" value="C:Set1C/COMPASS complex"/>
    <property type="evidence" value="ECO:0007669"/>
    <property type="project" value="InterPro"/>
</dbReference>
<dbReference type="EC" id="2.1.1.354" evidence="4"/>
<dbReference type="STRING" id="28573.A0A0U1LX85"/>